<feature type="non-terminal residue" evidence="1">
    <location>
        <position position="1"/>
    </location>
</feature>
<proteinExistence type="predicted"/>
<name>A0A0F8YJ12_9ZZZZ</name>
<reference evidence="1" key="1">
    <citation type="journal article" date="2015" name="Nature">
        <title>Complex archaea that bridge the gap between prokaryotes and eukaryotes.</title>
        <authorList>
            <person name="Spang A."/>
            <person name="Saw J.H."/>
            <person name="Jorgensen S.L."/>
            <person name="Zaremba-Niedzwiedzka K."/>
            <person name="Martijn J."/>
            <person name="Lind A.E."/>
            <person name="van Eijk R."/>
            <person name="Schleper C."/>
            <person name="Guy L."/>
            <person name="Ettema T.J."/>
        </authorList>
    </citation>
    <scope>NUCLEOTIDE SEQUENCE</scope>
</reference>
<accession>A0A0F8YJ12</accession>
<gene>
    <name evidence="1" type="ORF">LCGC14_2814160</name>
</gene>
<dbReference type="AlphaFoldDB" id="A0A0F8YJ12"/>
<protein>
    <submittedName>
        <fullName evidence="1">Uncharacterized protein</fullName>
    </submittedName>
</protein>
<dbReference type="EMBL" id="LAZR01053157">
    <property type="protein sequence ID" value="KKK81363.1"/>
    <property type="molecule type" value="Genomic_DNA"/>
</dbReference>
<evidence type="ECO:0000313" key="1">
    <source>
        <dbReference type="EMBL" id="KKK81363.1"/>
    </source>
</evidence>
<comment type="caution">
    <text evidence="1">The sequence shown here is derived from an EMBL/GenBank/DDBJ whole genome shotgun (WGS) entry which is preliminary data.</text>
</comment>
<sequence>DILFFTVMDEDRTLRTVELTSENAEDLASVLP</sequence>
<organism evidence="1">
    <name type="scientific">marine sediment metagenome</name>
    <dbReference type="NCBI Taxonomy" id="412755"/>
    <lineage>
        <taxon>unclassified sequences</taxon>
        <taxon>metagenomes</taxon>
        <taxon>ecological metagenomes</taxon>
    </lineage>
</organism>